<dbReference type="InterPro" id="IPR035914">
    <property type="entry name" value="Sperma_CUB_dom_sf"/>
</dbReference>
<dbReference type="PROSITE" id="PS01180">
    <property type="entry name" value="CUB"/>
    <property type="match status" value="1"/>
</dbReference>
<dbReference type="EMBL" id="BTSX01000005">
    <property type="protein sequence ID" value="GMS98077.1"/>
    <property type="molecule type" value="Genomic_DNA"/>
</dbReference>
<keyword evidence="1" id="KW-1015">Disulfide bond</keyword>
<evidence type="ECO:0000313" key="4">
    <source>
        <dbReference type="EMBL" id="GMS98077.1"/>
    </source>
</evidence>
<dbReference type="CDD" id="cd00041">
    <property type="entry name" value="CUB"/>
    <property type="match status" value="1"/>
</dbReference>
<evidence type="ECO:0000256" key="2">
    <source>
        <dbReference type="PROSITE-ProRule" id="PRU00059"/>
    </source>
</evidence>
<gene>
    <name evidence="4" type="ORF">PENTCL1PPCAC_20252</name>
</gene>
<evidence type="ECO:0000313" key="5">
    <source>
        <dbReference type="Proteomes" id="UP001432027"/>
    </source>
</evidence>
<evidence type="ECO:0000259" key="3">
    <source>
        <dbReference type="PROSITE" id="PS01180"/>
    </source>
</evidence>
<organism evidence="4 5">
    <name type="scientific">Pristionchus entomophagus</name>
    <dbReference type="NCBI Taxonomy" id="358040"/>
    <lineage>
        <taxon>Eukaryota</taxon>
        <taxon>Metazoa</taxon>
        <taxon>Ecdysozoa</taxon>
        <taxon>Nematoda</taxon>
        <taxon>Chromadorea</taxon>
        <taxon>Rhabditida</taxon>
        <taxon>Rhabditina</taxon>
        <taxon>Diplogasteromorpha</taxon>
        <taxon>Diplogasteroidea</taxon>
        <taxon>Neodiplogasteridae</taxon>
        <taxon>Pristionchus</taxon>
    </lineage>
</organism>
<feature type="domain" description="CUB" evidence="3">
    <location>
        <begin position="1"/>
        <end position="101"/>
    </location>
</feature>
<accession>A0AAV5TV08</accession>
<dbReference type="Gene3D" id="2.60.120.290">
    <property type="entry name" value="Spermadhesin, CUB domain"/>
    <property type="match status" value="1"/>
</dbReference>
<evidence type="ECO:0000256" key="1">
    <source>
        <dbReference type="ARBA" id="ARBA00023157"/>
    </source>
</evidence>
<dbReference type="SUPFAM" id="SSF49854">
    <property type="entry name" value="Spermadhesin, CUB domain"/>
    <property type="match status" value="1"/>
</dbReference>
<comment type="caution">
    <text evidence="4">The sequence shown here is derived from an EMBL/GenBank/DDBJ whole genome shotgun (WGS) entry which is preliminary data.</text>
</comment>
<dbReference type="Pfam" id="PF00431">
    <property type="entry name" value="CUB"/>
    <property type="match status" value="1"/>
</dbReference>
<dbReference type="SMART" id="SM00042">
    <property type="entry name" value="CUB"/>
    <property type="match status" value="1"/>
</dbReference>
<protein>
    <recommendedName>
        <fullName evidence="3">CUB domain-containing protein</fullName>
    </recommendedName>
</protein>
<feature type="non-terminal residue" evidence="4">
    <location>
        <position position="1"/>
    </location>
</feature>
<dbReference type="Proteomes" id="UP001432027">
    <property type="component" value="Unassembled WGS sequence"/>
</dbReference>
<dbReference type="AlphaFoldDB" id="A0AAV5TV08"/>
<dbReference type="PANTHER" id="PTHR22991:SF40">
    <property type="entry name" value="PROTEIN CBG13490"/>
    <property type="match status" value="1"/>
</dbReference>
<sequence length="106" mass="11727">QIVPPGFPNPNIPCEYRLVVEPDQLVELTIESFESNTCCDYLYIFEGPLATPASLLSILKGADLPDEERTITTKSSNIMLVKWVPKGAINVRGFKVSGSFLELLKV</sequence>
<dbReference type="InterPro" id="IPR050976">
    <property type="entry name" value="Snaclec"/>
</dbReference>
<dbReference type="PANTHER" id="PTHR22991">
    <property type="entry name" value="PROTEIN CBG13490"/>
    <property type="match status" value="1"/>
</dbReference>
<proteinExistence type="predicted"/>
<comment type="caution">
    <text evidence="2">Lacks conserved residue(s) required for the propagation of feature annotation.</text>
</comment>
<dbReference type="InterPro" id="IPR000859">
    <property type="entry name" value="CUB_dom"/>
</dbReference>
<name>A0AAV5TV08_9BILA</name>
<reference evidence="4" key="1">
    <citation type="submission" date="2023-10" db="EMBL/GenBank/DDBJ databases">
        <title>Genome assembly of Pristionchus species.</title>
        <authorList>
            <person name="Yoshida K."/>
            <person name="Sommer R.J."/>
        </authorList>
    </citation>
    <scope>NUCLEOTIDE SEQUENCE</scope>
    <source>
        <strain evidence="4">RS0144</strain>
    </source>
</reference>
<keyword evidence="5" id="KW-1185">Reference proteome</keyword>